<reference evidence="2 3" key="1">
    <citation type="submission" date="2024-09" db="EMBL/GenBank/DDBJ databases">
        <title>Chromosome-scale assembly of Riccia sorocarpa.</title>
        <authorList>
            <person name="Paukszto L."/>
        </authorList>
    </citation>
    <scope>NUCLEOTIDE SEQUENCE [LARGE SCALE GENOMIC DNA]</scope>
    <source>
        <strain evidence="2">LP-2024</strain>
        <tissue evidence="2">Aerial parts of the thallus</tissue>
    </source>
</reference>
<feature type="compositionally biased region" description="Basic and acidic residues" evidence="1">
    <location>
        <begin position="46"/>
        <end position="56"/>
    </location>
</feature>
<dbReference type="AlphaFoldDB" id="A0ABD3HC09"/>
<evidence type="ECO:0000313" key="3">
    <source>
        <dbReference type="Proteomes" id="UP001633002"/>
    </source>
</evidence>
<organism evidence="2 3">
    <name type="scientific">Riccia sorocarpa</name>
    <dbReference type="NCBI Taxonomy" id="122646"/>
    <lineage>
        <taxon>Eukaryota</taxon>
        <taxon>Viridiplantae</taxon>
        <taxon>Streptophyta</taxon>
        <taxon>Embryophyta</taxon>
        <taxon>Marchantiophyta</taxon>
        <taxon>Marchantiopsida</taxon>
        <taxon>Marchantiidae</taxon>
        <taxon>Marchantiales</taxon>
        <taxon>Ricciaceae</taxon>
        <taxon>Riccia</taxon>
    </lineage>
</organism>
<gene>
    <name evidence="2" type="ORF">R1sor_014296</name>
</gene>
<feature type="compositionally biased region" description="Polar residues" evidence="1">
    <location>
        <begin position="1"/>
        <end position="15"/>
    </location>
</feature>
<feature type="compositionally biased region" description="Polar residues" evidence="1">
    <location>
        <begin position="86"/>
        <end position="99"/>
    </location>
</feature>
<feature type="region of interest" description="Disordered" evidence="1">
    <location>
        <begin position="1"/>
        <end position="165"/>
    </location>
</feature>
<feature type="compositionally biased region" description="Polar residues" evidence="1">
    <location>
        <begin position="25"/>
        <end position="34"/>
    </location>
</feature>
<sequence length="165" mass="17533">MADTSAQKTNTATDTSPPPIPVNDTYLNGQTNDPSVAPGSIVIVPAEERSSEEGERVQVINRHVPVDSASLQETESNRGSREISVDPTTTPQATTSNAMNGDDTDGLDNWPIEFDEKPENSSENVTVVTIGSAIRDTDSGSSPQRNGDELYCAESNLGTRATAPR</sequence>
<comment type="caution">
    <text evidence="2">The sequence shown here is derived from an EMBL/GenBank/DDBJ whole genome shotgun (WGS) entry which is preliminary data.</text>
</comment>
<feature type="compositionally biased region" description="Basic and acidic residues" evidence="1">
    <location>
        <begin position="75"/>
        <end position="84"/>
    </location>
</feature>
<name>A0ABD3HC09_9MARC</name>
<evidence type="ECO:0000313" key="2">
    <source>
        <dbReference type="EMBL" id="KAL3687987.1"/>
    </source>
</evidence>
<evidence type="ECO:0000256" key="1">
    <source>
        <dbReference type="SAM" id="MobiDB-lite"/>
    </source>
</evidence>
<proteinExistence type="predicted"/>
<dbReference type="EMBL" id="JBJQOH010000004">
    <property type="protein sequence ID" value="KAL3687987.1"/>
    <property type="molecule type" value="Genomic_DNA"/>
</dbReference>
<dbReference type="Proteomes" id="UP001633002">
    <property type="component" value="Unassembled WGS sequence"/>
</dbReference>
<keyword evidence="3" id="KW-1185">Reference proteome</keyword>
<accession>A0ABD3HC09</accession>
<protein>
    <submittedName>
        <fullName evidence="2">Uncharacterized protein</fullName>
    </submittedName>
</protein>